<name>A0A087ADS5_9BIFI</name>
<protein>
    <submittedName>
        <fullName evidence="2">Uncharacterized protein</fullName>
    </submittedName>
</protein>
<evidence type="ECO:0000313" key="2">
    <source>
        <dbReference type="EMBL" id="KFI56925.1"/>
    </source>
</evidence>
<sequence length="111" mass="12186">MRQPRLFTGTKKRNRSLQSVRTLQQPQLPDDNGGFRFQANATAIVVLQPSVTVAGSNATVAPTLLVYDKDTIQLQRTLTPQGDLARLLANRAAFFLTSFAIDPSLTATNDR</sequence>
<evidence type="ECO:0000256" key="1">
    <source>
        <dbReference type="SAM" id="MobiDB-lite"/>
    </source>
</evidence>
<evidence type="ECO:0000313" key="3">
    <source>
        <dbReference type="Proteomes" id="UP000029067"/>
    </source>
</evidence>
<feature type="region of interest" description="Disordered" evidence="1">
    <location>
        <begin position="1"/>
        <end position="32"/>
    </location>
</feature>
<keyword evidence="3" id="KW-1185">Reference proteome</keyword>
<comment type="caution">
    <text evidence="2">The sequence shown here is derived from an EMBL/GenBank/DDBJ whole genome shotgun (WGS) entry which is preliminary data.</text>
</comment>
<accession>A0A087ADS5</accession>
<reference evidence="2 3" key="1">
    <citation type="submission" date="2014-03" db="EMBL/GenBank/DDBJ databases">
        <title>Genomics of Bifidobacteria.</title>
        <authorList>
            <person name="Ventura M."/>
            <person name="Milani C."/>
            <person name="Lugli G.A."/>
        </authorList>
    </citation>
    <scope>NUCLEOTIDE SEQUENCE [LARGE SCALE GENOMIC DNA]</scope>
    <source>
        <strain evidence="2 3">LMG 10738</strain>
    </source>
</reference>
<dbReference type="EMBL" id="JGYV01000037">
    <property type="protein sequence ID" value="KFI56925.1"/>
    <property type="molecule type" value="Genomic_DNA"/>
</dbReference>
<dbReference type="Proteomes" id="UP000029067">
    <property type="component" value="Unassembled WGS sequence"/>
</dbReference>
<proteinExistence type="predicted"/>
<feature type="compositionally biased region" description="Polar residues" evidence="1">
    <location>
        <begin position="16"/>
        <end position="27"/>
    </location>
</feature>
<organism evidence="2 3">
    <name type="scientific">Bifidobacterium cuniculi</name>
    <dbReference type="NCBI Taxonomy" id="1688"/>
    <lineage>
        <taxon>Bacteria</taxon>
        <taxon>Bacillati</taxon>
        <taxon>Actinomycetota</taxon>
        <taxon>Actinomycetes</taxon>
        <taxon>Bifidobacteriales</taxon>
        <taxon>Bifidobacteriaceae</taxon>
        <taxon>Bifidobacterium</taxon>
    </lineage>
</organism>
<dbReference type="AlphaFoldDB" id="A0A087ADS5"/>
<gene>
    <name evidence="2" type="ORF">BCUN_2218</name>
</gene>